<keyword evidence="6" id="KW-0677">Repeat</keyword>
<evidence type="ECO:0000256" key="8">
    <source>
        <dbReference type="ARBA" id="ARBA00022816"/>
    </source>
</evidence>
<keyword evidence="13" id="KW-0906">Nuclear pore complex</keyword>
<dbReference type="GO" id="GO:0006606">
    <property type="term" value="P:protein import into nucleus"/>
    <property type="evidence" value="ECO:0007669"/>
    <property type="project" value="TreeGrafter"/>
</dbReference>
<keyword evidence="7 20" id="KW-0863">Zinc-finger</keyword>
<feature type="domain" description="RanBP2-type" evidence="22">
    <location>
        <begin position="141"/>
        <end position="170"/>
    </location>
</feature>
<evidence type="ECO:0000313" key="24">
    <source>
        <dbReference type="Proteomes" id="UP000801492"/>
    </source>
</evidence>
<dbReference type="InterPro" id="IPR036443">
    <property type="entry name" value="Znf_RanBP2_sf"/>
</dbReference>
<keyword evidence="24" id="KW-1185">Reference proteome</keyword>
<dbReference type="OrthoDB" id="79830at2759"/>
<evidence type="ECO:0000256" key="15">
    <source>
        <dbReference type="ARBA" id="ARBA00023242"/>
    </source>
</evidence>
<dbReference type="GO" id="GO:0008270">
    <property type="term" value="F:zinc ion binding"/>
    <property type="evidence" value="ECO:0007669"/>
    <property type="project" value="UniProtKB-KW"/>
</dbReference>
<dbReference type="Gene3D" id="4.10.1060.10">
    <property type="entry name" value="Zinc finger, RanBP2-type"/>
    <property type="match status" value="3"/>
</dbReference>
<evidence type="ECO:0000256" key="16">
    <source>
        <dbReference type="ARBA" id="ARBA00060842"/>
    </source>
</evidence>
<evidence type="ECO:0000256" key="13">
    <source>
        <dbReference type="ARBA" id="ARBA00023132"/>
    </source>
</evidence>
<comment type="caution">
    <text evidence="23">The sequence shown here is derived from an EMBL/GenBank/DDBJ whole genome shotgun (WGS) entry which is preliminary data.</text>
</comment>
<evidence type="ECO:0000313" key="23">
    <source>
        <dbReference type="EMBL" id="KAF2888755.1"/>
    </source>
</evidence>
<evidence type="ECO:0000256" key="17">
    <source>
        <dbReference type="ARBA" id="ARBA00068609"/>
    </source>
</evidence>
<keyword evidence="12" id="KW-0238">DNA-binding</keyword>
<dbReference type="FunFam" id="4.10.1060.10:FF:000001">
    <property type="entry name" value="Nuclear pore complex protein Nup153"/>
    <property type="match status" value="2"/>
</dbReference>
<feature type="region of interest" description="Disordered" evidence="21">
    <location>
        <begin position="355"/>
        <end position="417"/>
    </location>
</feature>
<dbReference type="GO" id="GO:0003677">
    <property type="term" value="F:DNA binding"/>
    <property type="evidence" value="ECO:0007669"/>
    <property type="project" value="UniProtKB-KW"/>
</dbReference>
<evidence type="ECO:0000256" key="3">
    <source>
        <dbReference type="ARBA" id="ARBA00004567"/>
    </source>
</evidence>
<comment type="similarity">
    <text evidence="16">Belongs to the NUP153 family.</text>
</comment>
<accession>A0A8K0CK54</accession>
<evidence type="ECO:0000256" key="6">
    <source>
        <dbReference type="ARBA" id="ARBA00022737"/>
    </source>
</evidence>
<evidence type="ECO:0000256" key="19">
    <source>
        <dbReference type="ARBA" id="ARBA00079437"/>
    </source>
</evidence>
<dbReference type="PANTHER" id="PTHR23193:SF23">
    <property type="entry name" value="NUCLEAR PORE COMPLEX PROTEIN NUP153"/>
    <property type="match status" value="1"/>
</dbReference>
<dbReference type="EMBL" id="VTPC01074102">
    <property type="protein sequence ID" value="KAF2888755.1"/>
    <property type="molecule type" value="Genomic_DNA"/>
</dbReference>
<feature type="compositionally biased region" description="Low complexity" evidence="21">
    <location>
        <begin position="704"/>
        <end position="723"/>
    </location>
</feature>
<dbReference type="FunFam" id="4.10.1060.10:FF:000003">
    <property type="entry name" value="E3 SUMO-protein ligase RanBP2"/>
    <property type="match status" value="1"/>
</dbReference>
<feature type="compositionally biased region" description="Low complexity" evidence="21">
    <location>
        <begin position="8"/>
        <end position="21"/>
    </location>
</feature>
<feature type="domain" description="RanBP2-type" evidence="22">
    <location>
        <begin position="197"/>
        <end position="226"/>
    </location>
</feature>
<feature type="region of interest" description="Disordered" evidence="21">
    <location>
        <begin position="430"/>
        <end position="461"/>
    </location>
</feature>
<dbReference type="PROSITE" id="PS01358">
    <property type="entry name" value="ZF_RANBP2_1"/>
    <property type="match status" value="3"/>
</dbReference>
<feature type="compositionally biased region" description="Low complexity" evidence="21">
    <location>
        <begin position="744"/>
        <end position="771"/>
    </location>
</feature>
<keyword evidence="4" id="KW-0813">Transport</keyword>
<dbReference type="SUPFAM" id="SSF90209">
    <property type="entry name" value="Ran binding protein zinc finger-like"/>
    <property type="match status" value="3"/>
</dbReference>
<dbReference type="PANTHER" id="PTHR23193">
    <property type="entry name" value="NUCLEAR PORE COMPLEX PROTEIN NUP"/>
    <property type="match status" value="1"/>
</dbReference>
<feature type="compositionally biased region" description="Polar residues" evidence="21">
    <location>
        <begin position="729"/>
        <end position="743"/>
    </location>
</feature>
<keyword evidence="8" id="KW-0509">mRNA transport</keyword>
<protein>
    <recommendedName>
        <fullName evidence="17">Nuclear pore complex protein Nup153</fullName>
    </recommendedName>
    <alternativeName>
        <fullName evidence="19">153 kDa nucleoporin</fullName>
    </alternativeName>
    <alternativeName>
        <fullName evidence="18">Nucleoporin Nup153</fullName>
    </alternativeName>
</protein>
<evidence type="ECO:0000256" key="7">
    <source>
        <dbReference type="ARBA" id="ARBA00022771"/>
    </source>
</evidence>
<evidence type="ECO:0000256" key="14">
    <source>
        <dbReference type="ARBA" id="ARBA00023136"/>
    </source>
</evidence>
<evidence type="ECO:0000256" key="11">
    <source>
        <dbReference type="ARBA" id="ARBA00023010"/>
    </source>
</evidence>
<evidence type="ECO:0000256" key="9">
    <source>
        <dbReference type="ARBA" id="ARBA00022833"/>
    </source>
</evidence>
<feature type="region of interest" description="Disordered" evidence="21">
    <location>
        <begin position="668"/>
        <end position="807"/>
    </location>
</feature>
<dbReference type="GO" id="GO:0031965">
    <property type="term" value="C:nuclear membrane"/>
    <property type="evidence" value="ECO:0007669"/>
    <property type="project" value="UniProtKB-SubCell"/>
</dbReference>
<organism evidence="23 24">
    <name type="scientific">Ignelater luminosus</name>
    <name type="common">Cucubano</name>
    <name type="synonym">Pyrophorus luminosus</name>
    <dbReference type="NCBI Taxonomy" id="2038154"/>
    <lineage>
        <taxon>Eukaryota</taxon>
        <taxon>Metazoa</taxon>
        <taxon>Ecdysozoa</taxon>
        <taxon>Arthropoda</taxon>
        <taxon>Hexapoda</taxon>
        <taxon>Insecta</taxon>
        <taxon>Pterygota</taxon>
        <taxon>Neoptera</taxon>
        <taxon>Endopterygota</taxon>
        <taxon>Coleoptera</taxon>
        <taxon>Polyphaga</taxon>
        <taxon>Elateriformia</taxon>
        <taxon>Elateroidea</taxon>
        <taxon>Elateridae</taxon>
        <taxon>Agrypninae</taxon>
        <taxon>Pyrophorini</taxon>
        <taxon>Ignelater</taxon>
    </lineage>
</organism>
<dbReference type="Proteomes" id="UP000801492">
    <property type="component" value="Unassembled WGS sequence"/>
</dbReference>
<comment type="subcellular location">
    <subcellularLocation>
        <location evidence="2">Nucleus membrane</location>
    </subcellularLocation>
    <subcellularLocation>
        <location evidence="3">Nucleus</location>
        <location evidence="3">Nuclear pore complex</location>
    </subcellularLocation>
</comment>
<feature type="region of interest" description="Disordered" evidence="21">
    <location>
        <begin position="1"/>
        <end position="31"/>
    </location>
</feature>
<proteinExistence type="inferred from homology"/>
<feature type="non-terminal residue" evidence="23">
    <location>
        <position position="807"/>
    </location>
</feature>
<name>A0A8K0CK54_IGNLU</name>
<evidence type="ECO:0000256" key="1">
    <source>
        <dbReference type="ARBA" id="ARBA00001947"/>
    </source>
</evidence>
<feature type="compositionally biased region" description="Polar residues" evidence="21">
    <location>
        <begin position="430"/>
        <end position="440"/>
    </location>
</feature>
<keyword evidence="9" id="KW-0862">Zinc</keyword>
<dbReference type="Pfam" id="PF00641">
    <property type="entry name" value="Zn_ribbon_RanBP"/>
    <property type="match status" value="3"/>
</dbReference>
<dbReference type="GO" id="GO:0008139">
    <property type="term" value="F:nuclear localization sequence binding"/>
    <property type="evidence" value="ECO:0007669"/>
    <property type="project" value="TreeGrafter"/>
</dbReference>
<evidence type="ECO:0000256" key="12">
    <source>
        <dbReference type="ARBA" id="ARBA00023125"/>
    </source>
</evidence>
<dbReference type="GO" id="GO:0005643">
    <property type="term" value="C:nuclear pore"/>
    <property type="evidence" value="ECO:0007669"/>
    <property type="project" value="UniProtKB-SubCell"/>
</dbReference>
<dbReference type="GO" id="GO:0017056">
    <property type="term" value="F:structural constituent of nuclear pore"/>
    <property type="evidence" value="ECO:0007669"/>
    <property type="project" value="TreeGrafter"/>
</dbReference>
<evidence type="ECO:0000256" key="5">
    <source>
        <dbReference type="ARBA" id="ARBA00022723"/>
    </source>
</evidence>
<dbReference type="SMART" id="SM00547">
    <property type="entry name" value="ZnF_RBZ"/>
    <property type="match status" value="3"/>
</dbReference>
<reference evidence="23" key="1">
    <citation type="submission" date="2019-08" db="EMBL/GenBank/DDBJ databases">
        <title>The genome of the North American firefly Photinus pyralis.</title>
        <authorList>
            <consortium name="Photinus pyralis genome working group"/>
            <person name="Fallon T.R."/>
            <person name="Sander Lower S.E."/>
            <person name="Weng J.-K."/>
        </authorList>
    </citation>
    <scope>NUCLEOTIDE SEQUENCE</scope>
    <source>
        <strain evidence="23">TRF0915ILg1</strain>
        <tissue evidence="23">Whole body</tissue>
    </source>
</reference>
<keyword evidence="5" id="KW-0479">Metal-binding</keyword>
<keyword evidence="15" id="KW-0539">Nucleus</keyword>
<evidence type="ECO:0000256" key="4">
    <source>
        <dbReference type="ARBA" id="ARBA00022448"/>
    </source>
</evidence>
<dbReference type="GO" id="GO:0051028">
    <property type="term" value="P:mRNA transport"/>
    <property type="evidence" value="ECO:0007669"/>
    <property type="project" value="UniProtKB-KW"/>
</dbReference>
<evidence type="ECO:0000256" key="2">
    <source>
        <dbReference type="ARBA" id="ARBA00004126"/>
    </source>
</evidence>
<comment type="cofactor">
    <cofactor evidence="1">
        <name>Zn(2+)</name>
        <dbReference type="ChEBI" id="CHEBI:29105"/>
    </cofactor>
</comment>
<feature type="compositionally biased region" description="Low complexity" evidence="21">
    <location>
        <begin position="229"/>
        <end position="242"/>
    </location>
</feature>
<dbReference type="GO" id="GO:0006405">
    <property type="term" value="P:RNA export from nucleus"/>
    <property type="evidence" value="ECO:0007669"/>
    <property type="project" value="TreeGrafter"/>
</dbReference>
<evidence type="ECO:0000256" key="10">
    <source>
        <dbReference type="ARBA" id="ARBA00022927"/>
    </source>
</evidence>
<keyword evidence="14" id="KW-0472">Membrane</keyword>
<evidence type="ECO:0000256" key="18">
    <source>
        <dbReference type="ARBA" id="ARBA00078197"/>
    </source>
</evidence>
<gene>
    <name evidence="23" type="ORF">ILUMI_17418</name>
</gene>
<dbReference type="InterPro" id="IPR001876">
    <property type="entry name" value="Znf_RanBP2"/>
</dbReference>
<dbReference type="PROSITE" id="PS50199">
    <property type="entry name" value="ZF_RANBP2_2"/>
    <property type="match status" value="3"/>
</dbReference>
<dbReference type="InterPro" id="IPR026054">
    <property type="entry name" value="Nucleoporin"/>
</dbReference>
<sequence>MPEITLPKSSSTSSFVNFKSSDAASTSKPSEVMSFNFKSSDTSNIILKKKTQDNPDVVKPAAQLVTGSIDEIFSKKEEKQKPESTTNLLDKFKPAAGTWECSSCLLRNTPDTVKCAACETPKEKKAGASESTGFGKEFKMSSDKWECQECFVRNEGSVTKCVACTAPKPGSATTKAPPPPNGPASCSFKWGDQFKPPSSTWECPTCMIRNKDETEKCVACETPKPGGISKSKSSTTESSTNKVTEPKESIQKFNFGFFPNATANLPQTTQQSTTKSEEAKPSTTISSIFGQNSTTKSSVTTTITSSIPTFTFGIPSKNLEDKKVINEKKEETKEIVFKVPEKLPEKTETTTTTNTISGFVFGSTPIKPAEVTQPINTPQSQPEEKPAQTTIPTSFAFGATNNLSQPGNNTKADSTSQKIVTIPTTSTPLTGFTFAANASPSLKRPSNDNDLQPSMNAKKDAPTLPAAPIIFSPPKQPLINKADSNILSKTSLPLSNGNSNKVDNNNLFATITPAAAAAPTQTVPSNSFTFTPTQTQTVLPTTSTTTNLFNFGAKTTSMPIFGNTTTTTTTTAESSIFKFGPSSTTPSNQSGFGGINMQPPTNNLFGNSNATSSVFGAVNKPAFETPAVPATNAFGTAASASFPAPTSEIKPFAFGNPTNETLSQPKTSGFSFGQTPKPAEPAKPVFNFGAPTSSSTAPAGGGFSFNTNTNTAAPNMNFNFNPPKMDNPSPFQSSTVPASNIFSPQNPVQPAQPQPLQNGGFNFGGAPANNNTKTGFNFGVPATPPQFNQPQPPPSGVFSFGAPTQNP</sequence>
<evidence type="ECO:0000256" key="21">
    <source>
        <dbReference type="SAM" id="MobiDB-lite"/>
    </source>
</evidence>
<keyword evidence="10" id="KW-0653">Protein transport</keyword>
<evidence type="ECO:0000256" key="20">
    <source>
        <dbReference type="PROSITE-ProRule" id="PRU00322"/>
    </source>
</evidence>
<feature type="region of interest" description="Disordered" evidence="21">
    <location>
        <begin position="224"/>
        <end position="245"/>
    </location>
</feature>
<feature type="compositionally biased region" description="Polar residues" evidence="21">
    <location>
        <begin position="373"/>
        <end position="417"/>
    </location>
</feature>
<dbReference type="AlphaFoldDB" id="A0A8K0CK54"/>
<feature type="domain" description="RanBP2-type" evidence="22">
    <location>
        <begin position="95"/>
        <end position="124"/>
    </location>
</feature>
<feature type="region of interest" description="Disordered" evidence="21">
    <location>
        <begin position="262"/>
        <end position="283"/>
    </location>
</feature>
<keyword evidence="11" id="KW-0811">Translocation</keyword>
<evidence type="ECO:0000259" key="22">
    <source>
        <dbReference type="PROSITE" id="PS50199"/>
    </source>
</evidence>